<dbReference type="SUPFAM" id="SSF52317">
    <property type="entry name" value="Class I glutamine amidotransferase-like"/>
    <property type="match status" value="1"/>
</dbReference>
<feature type="domain" description="N,N-dimethylformamidase beta subunit-like C-terminal" evidence="1">
    <location>
        <begin position="275"/>
        <end position="709"/>
    </location>
</feature>
<dbReference type="Gene3D" id="3.40.50.880">
    <property type="match status" value="1"/>
</dbReference>
<proteinExistence type="predicted"/>
<comment type="caution">
    <text evidence="2">The sequence shown here is derived from an EMBL/GenBank/DDBJ whole genome shotgun (WGS) entry which is preliminary data.</text>
</comment>
<name>A0A3N1MCH0_9PROT</name>
<dbReference type="InterPro" id="IPR029062">
    <property type="entry name" value="Class_I_gatase-like"/>
</dbReference>
<evidence type="ECO:0000313" key="3">
    <source>
        <dbReference type="Proteomes" id="UP000278222"/>
    </source>
</evidence>
<dbReference type="Pfam" id="PF20254">
    <property type="entry name" value="DMFA2_C"/>
    <property type="match status" value="1"/>
</dbReference>
<dbReference type="Gene3D" id="2.60.120.200">
    <property type="match status" value="1"/>
</dbReference>
<dbReference type="EMBL" id="RJKX01000013">
    <property type="protein sequence ID" value="ROQ00407.1"/>
    <property type="molecule type" value="Genomic_DNA"/>
</dbReference>
<keyword evidence="3" id="KW-1185">Reference proteome</keyword>
<organism evidence="2 3">
    <name type="scientific">Stella humosa</name>
    <dbReference type="NCBI Taxonomy" id="94"/>
    <lineage>
        <taxon>Bacteria</taxon>
        <taxon>Pseudomonadati</taxon>
        <taxon>Pseudomonadota</taxon>
        <taxon>Alphaproteobacteria</taxon>
        <taxon>Rhodospirillales</taxon>
        <taxon>Stellaceae</taxon>
        <taxon>Stella</taxon>
    </lineage>
</organism>
<dbReference type="OrthoDB" id="505641at2"/>
<evidence type="ECO:0000313" key="2">
    <source>
        <dbReference type="EMBL" id="ROQ00407.1"/>
    </source>
</evidence>
<dbReference type="SUPFAM" id="SSF49899">
    <property type="entry name" value="Concanavalin A-like lectins/glucanases"/>
    <property type="match status" value="1"/>
</dbReference>
<gene>
    <name evidence="2" type="ORF">EDC65_2204</name>
</gene>
<sequence length="725" mass="79089">MTVPFIGYVDRFSARPGGRIEVKVSSTLGGSYAADLVRVRHGDPNPDGPGIRFIPLPSGFAGTYPARFQPTPLGSYARIEAPELDTRMAFTLVARVQPWLLSAEPRTVAARLDASGDGWQLAMTSSGASFTVRAGGQEVAVAVAAPPVTRRWYELTASFDGRKLALDQKALAVTWGASDSGSAEIAADTQLACPPGAAITVGAAVAGTDARDHFDGRIEDPRLYRGVRRPGVSDPDPADPNLLAWWDFSRGIDTQMVEDSGPSGLAGTLVNLPTRAVCGSLWTGEEHAWKHAPRHYAAIHFHSDDLGDAGWATDFVVDIPADMKSGAYGVRLRTEGYEDVIPFYVVPPKGKTTAPVVFLASTFTFQVYANYNRFNCDEGYKARRTAWNAYPYHPDEHHDFGHSTYNFHPDGSGIAYSSRLRPIINFRAGYLSYEDLRGSGLRHYPSDTHLLDWLEEKGIAYDVITDEELDEEGLELLRPYKVLVTGTHPEYHTPRTLDAIQDYVGQGGRLVYLGGNGFYWKVARRFDLPHVVEIRRGEGGIRAWAAESGEYYNALDGTYGGLWRRNGRPPQKLAGVGFSGQGKFEGSYYRRLPASYDPAVSWIFAGVEGDTIGDFGLSGGGAAGFELDRADPVLGTPPNAYVLARSEGHQDHFVTVPEELLTHLTTVTGEPPADLIRAELVYFETVKGGAVFSTGSITFCGSLSHDGYDNQVSRMLENVVRRFSA</sequence>
<protein>
    <submittedName>
        <fullName evidence="2">N,N-dimethylformamidase</fullName>
    </submittedName>
</protein>
<evidence type="ECO:0000259" key="1">
    <source>
        <dbReference type="Pfam" id="PF20254"/>
    </source>
</evidence>
<accession>A0A3N1MCH0</accession>
<dbReference type="InterPro" id="IPR013320">
    <property type="entry name" value="ConA-like_dom_sf"/>
</dbReference>
<dbReference type="RefSeq" id="WP_123689691.1">
    <property type="nucleotide sequence ID" value="NZ_AP019700.1"/>
</dbReference>
<reference evidence="2 3" key="1">
    <citation type="submission" date="2018-11" db="EMBL/GenBank/DDBJ databases">
        <title>Genomic Encyclopedia of Type Strains, Phase IV (KMG-IV): sequencing the most valuable type-strain genomes for metagenomic binning, comparative biology and taxonomic classification.</title>
        <authorList>
            <person name="Goeker M."/>
        </authorList>
    </citation>
    <scope>NUCLEOTIDE SEQUENCE [LARGE SCALE GENOMIC DNA]</scope>
    <source>
        <strain evidence="2 3">DSM 5900</strain>
    </source>
</reference>
<dbReference type="AlphaFoldDB" id="A0A3N1MCH0"/>
<dbReference type="InterPro" id="IPR046540">
    <property type="entry name" value="DMFA2_C"/>
</dbReference>
<dbReference type="Proteomes" id="UP000278222">
    <property type="component" value="Unassembled WGS sequence"/>
</dbReference>